<accession>A0A8B8GQ06</accession>
<dbReference type="AlphaFoldDB" id="A0A8B8GQ06"/>
<name>A0A8B8GQ06_9HEMI</name>
<proteinExistence type="predicted"/>
<dbReference type="RefSeq" id="XP_025425344.1">
    <property type="nucleotide sequence ID" value="XM_025569559.1"/>
</dbReference>
<reference evidence="3" key="1">
    <citation type="submission" date="2025-08" db="UniProtKB">
        <authorList>
            <consortium name="RefSeq"/>
        </authorList>
    </citation>
    <scope>IDENTIFICATION</scope>
    <source>
        <tissue evidence="3">Whole body</tissue>
    </source>
</reference>
<sequence>MNVSLDELIKNKRSSPRGERRGGGRQGGSRSFGGRTSNFRSNGVGRSGGGPMRRSRSMARRSNGYTPYSKGDINASWTHEHILVIPIHMYE</sequence>
<keyword evidence="2" id="KW-1185">Reference proteome</keyword>
<protein>
    <submittedName>
        <fullName evidence="3">THO complex subunit 4-like</fullName>
    </submittedName>
</protein>
<dbReference type="Proteomes" id="UP000694846">
    <property type="component" value="Unplaced"/>
</dbReference>
<feature type="region of interest" description="Disordered" evidence="1">
    <location>
        <begin position="1"/>
        <end position="73"/>
    </location>
</feature>
<evidence type="ECO:0000256" key="1">
    <source>
        <dbReference type="SAM" id="MobiDB-lite"/>
    </source>
</evidence>
<feature type="compositionally biased region" description="Low complexity" evidence="1">
    <location>
        <begin position="32"/>
        <end position="44"/>
    </location>
</feature>
<evidence type="ECO:0000313" key="2">
    <source>
        <dbReference type="Proteomes" id="UP000694846"/>
    </source>
</evidence>
<gene>
    <name evidence="3" type="primary">LOC112694168</name>
</gene>
<evidence type="ECO:0000313" key="3">
    <source>
        <dbReference type="RefSeq" id="XP_025425344.1"/>
    </source>
</evidence>
<dbReference type="GeneID" id="112694168"/>
<organism evidence="2 3">
    <name type="scientific">Sipha flava</name>
    <name type="common">yellow sugarcane aphid</name>
    <dbReference type="NCBI Taxonomy" id="143950"/>
    <lineage>
        <taxon>Eukaryota</taxon>
        <taxon>Metazoa</taxon>
        <taxon>Ecdysozoa</taxon>
        <taxon>Arthropoda</taxon>
        <taxon>Hexapoda</taxon>
        <taxon>Insecta</taxon>
        <taxon>Pterygota</taxon>
        <taxon>Neoptera</taxon>
        <taxon>Paraneoptera</taxon>
        <taxon>Hemiptera</taxon>
        <taxon>Sternorrhyncha</taxon>
        <taxon>Aphidomorpha</taxon>
        <taxon>Aphidoidea</taxon>
        <taxon>Aphididae</taxon>
        <taxon>Sipha</taxon>
    </lineage>
</organism>